<dbReference type="InterPro" id="IPR032675">
    <property type="entry name" value="LRR_dom_sf"/>
</dbReference>
<dbReference type="InterPro" id="IPR058546">
    <property type="entry name" value="RPS4B/Roq1-like_LRR"/>
</dbReference>
<feature type="region of interest" description="Disordered" evidence="4">
    <location>
        <begin position="1088"/>
        <end position="1120"/>
    </location>
</feature>
<evidence type="ECO:0000256" key="1">
    <source>
        <dbReference type="ARBA" id="ARBA00022614"/>
    </source>
</evidence>
<evidence type="ECO:0000256" key="2">
    <source>
        <dbReference type="ARBA" id="ARBA00022737"/>
    </source>
</evidence>
<keyword evidence="3" id="KW-0611">Plant defense</keyword>
<protein>
    <submittedName>
        <fullName evidence="7">TMV resistance protein N-like</fullName>
    </submittedName>
</protein>
<dbReference type="InterPro" id="IPR000157">
    <property type="entry name" value="TIR_dom"/>
</dbReference>
<evidence type="ECO:0000259" key="5">
    <source>
        <dbReference type="PROSITE" id="PS50104"/>
    </source>
</evidence>
<dbReference type="RefSeq" id="XP_016651015.1">
    <property type="nucleotide sequence ID" value="XM_016795529.1"/>
</dbReference>
<dbReference type="Gene3D" id="1.10.8.430">
    <property type="entry name" value="Helical domain of apoptotic protease-activating factors"/>
    <property type="match status" value="1"/>
</dbReference>
<dbReference type="PROSITE" id="PS50104">
    <property type="entry name" value="TIR"/>
    <property type="match status" value="1"/>
</dbReference>
<keyword evidence="6" id="KW-1185">Reference proteome</keyword>
<dbReference type="InterPro" id="IPR042197">
    <property type="entry name" value="Apaf_helical"/>
</dbReference>
<dbReference type="Gene3D" id="3.80.10.10">
    <property type="entry name" value="Ribonuclease Inhibitor"/>
    <property type="match status" value="3"/>
</dbReference>
<dbReference type="Pfam" id="PF01582">
    <property type="entry name" value="TIR"/>
    <property type="match status" value="1"/>
</dbReference>
<dbReference type="SUPFAM" id="SSF52058">
    <property type="entry name" value="L domain-like"/>
    <property type="match status" value="1"/>
</dbReference>
<gene>
    <name evidence="7" type="primary">LOC103336770</name>
</gene>
<dbReference type="GeneID" id="103336770"/>
<evidence type="ECO:0000313" key="7">
    <source>
        <dbReference type="RefSeq" id="XP_016651015.1"/>
    </source>
</evidence>
<evidence type="ECO:0000256" key="4">
    <source>
        <dbReference type="SAM" id="MobiDB-lite"/>
    </source>
</evidence>
<keyword evidence="2" id="KW-0677">Repeat</keyword>
<proteinExistence type="predicted"/>
<dbReference type="Pfam" id="PF23282">
    <property type="entry name" value="WHD_ROQ1"/>
    <property type="match status" value="1"/>
</dbReference>
<dbReference type="Gene3D" id="3.40.50.10140">
    <property type="entry name" value="Toll/interleukin-1 receptor homology (TIR) domain"/>
    <property type="match status" value="1"/>
</dbReference>
<organism evidence="6 7">
    <name type="scientific">Prunus mume</name>
    <name type="common">Japanese apricot</name>
    <name type="synonym">Armeniaca mume</name>
    <dbReference type="NCBI Taxonomy" id="102107"/>
    <lineage>
        <taxon>Eukaryota</taxon>
        <taxon>Viridiplantae</taxon>
        <taxon>Streptophyta</taxon>
        <taxon>Embryophyta</taxon>
        <taxon>Tracheophyta</taxon>
        <taxon>Spermatophyta</taxon>
        <taxon>Magnoliopsida</taxon>
        <taxon>eudicotyledons</taxon>
        <taxon>Gunneridae</taxon>
        <taxon>Pentapetalae</taxon>
        <taxon>rosids</taxon>
        <taxon>fabids</taxon>
        <taxon>Rosales</taxon>
        <taxon>Rosaceae</taxon>
        <taxon>Amygdaloideae</taxon>
        <taxon>Amygdaleae</taxon>
        <taxon>Prunus</taxon>
    </lineage>
</organism>
<dbReference type="InterPro" id="IPR035897">
    <property type="entry name" value="Toll_tir_struct_dom_sf"/>
</dbReference>
<dbReference type="PRINTS" id="PR00364">
    <property type="entry name" value="DISEASERSIST"/>
</dbReference>
<evidence type="ECO:0000256" key="3">
    <source>
        <dbReference type="ARBA" id="ARBA00022821"/>
    </source>
</evidence>
<dbReference type="InterPro" id="IPR058192">
    <property type="entry name" value="WHD_ROQ1-like"/>
</dbReference>
<dbReference type="Pfam" id="PF23286">
    <property type="entry name" value="LRR_13"/>
    <property type="match status" value="2"/>
</dbReference>
<dbReference type="InterPro" id="IPR036390">
    <property type="entry name" value="WH_DNA-bd_sf"/>
</dbReference>
<feature type="domain" description="TIR" evidence="5">
    <location>
        <begin position="17"/>
        <end position="161"/>
    </location>
</feature>
<dbReference type="SUPFAM" id="SSF52200">
    <property type="entry name" value="Toll/Interleukin receptor TIR domain"/>
    <property type="match status" value="1"/>
</dbReference>
<evidence type="ECO:0000313" key="6">
    <source>
        <dbReference type="Proteomes" id="UP000694861"/>
    </source>
</evidence>
<dbReference type="Pfam" id="PF00931">
    <property type="entry name" value="NB-ARC"/>
    <property type="match status" value="1"/>
</dbReference>
<dbReference type="InterPro" id="IPR002182">
    <property type="entry name" value="NB-ARC"/>
</dbReference>
<reference evidence="6" key="1">
    <citation type="journal article" date="2012" name="Nat. Commun.">
        <title>The genome of Prunus mume.</title>
        <authorList>
            <person name="Zhang Q."/>
            <person name="Chen W."/>
            <person name="Sun L."/>
            <person name="Zhao F."/>
            <person name="Huang B."/>
            <person name="Yang W."/>
            <person name="Tao Y."/>
            <person name="Wang J."/>
            <person name="Yuan Z."/>
            <person name="Fan G."/>
            <person name="Xing Z."/>
            <person name="Han C."/>
            <person name="Pan H."/>
            <person name="Zhong X."/>
            <person name="Shi W."/>
            <person name="Liang X."/>
            <person name="Du D."/>
            <person name="Sun F."/>
            <person name="Xu Z."/>
            <person name="Hao R."/>
            <person name="Lv T."/>
            <person name="Lv Y."/>
            <person name="Zheng Z."/>
            <person name="Sun M."/>
            <person name="Luo L."/>
            <person name="Cai M."/>
            <person name="Gao Y."/>
            <person name="Wang J."/>
            <person name="Yin Y."/>
            <person name="Xu X."/>
            <person name="Cheng T."/>
            <person name="Wang J."/>
        </authorList>
    </citation>
    <scope>NUCLEOTIDE SEQUENCE [LARGE SCALE GENOMIC DNA]</scope>
</reference>
<name>A0ABM1LUD8_PRUMU</name>
<dbReference type="PANTHER" id="PTHR11017:SF578">
    <property type="entry name" value="ADP-RIBOSYL CYCLASE_CYCLIC ADP-RIBOSE HYDROLASE"/>
    <property type="match status" value="1"/>
</dbReference>
<dbReference type="SUPFAM" id="SSF52540">
    <property type="entry name" value="P-loop containing nucleoside triphosphate hydrolases"/>
    <property type="match status" value="1"/>
</dbReference>
<feature type="compositionally biased region" description="Acidic residues" evidence="4">
    <location>
        <begin position="1100"/>
        <end position="1109"/>
    </location>
</feature>
<dbReference type="Proteomes" id="UP000694861">
    <property type="component" value="Linkage group LG7"/>
</dbReference>
<dbReference type="Gene3D" id="3.40.50.300">
    <property type="entry name" value="P-loop containing nucleotide triphosphate hydrolases"/>
    <property type="match status" value="1"/>
</dbReference>
<accession>A0ABM1LUD8</accession>
<reference evidence="7" key="2">
    <citation type="submission" date="2025-08" db="UniProtKB">
        <authorList>
            <consortium name="RefSeq"/>
        </authorList>
    </citation>
    <scope>IDENTIFICATION</scope>
</reference>
<dbReference type="SUPFAM" id="SSF46785">
    <property type="entry name" value="Winged helix' DNA-binding domain"/>
    <property type="match status" value="1"/>
</dbReference>
<keyword evidence="1" id="KW-0433">Leucine-rich repeat</keyword>
<dbReference type="InterPro" id="IPR044974">
    <property type="entry name" value="Disease_R_plants"/>
</dbReference>
<dbReference type="InterPro" id="IPR027417">
    <property type="entry name" value="P-loop_NTPase"/>
</dbReference>
<dbReference type="SMART" id="SM00255">
    <property type="entry name" value="TIR"/>
    <property type="match status" value="1"/>
</dbReference>
<sequence length="1120" mass="125935">MTNRGASSSSAPFTKSWKYHVFLSFRGFDTRSNFTSHLYSNLRLQGINTFMDDDELRRGEEISNALLTAIEGSKISVVVFSENYASSKWCLDELVKILDCKESNQQLVIPVFYKVNPSNVRNHRGSFGDALANMGRKYEERSHRSEAELIHNIVQEISQRVIDRTHLYVTKYPVGMHHPVEDIIKLLDLRENDVRMVGVWGTGGIGKTTIATAVYNSIAHEFKGCSFLANVGDSKGQGLAKLQRTLLYEILKDTNLEVANVHKGATMIKQRLSCRKVLLVLDDVDDMEQLHKLVGARDWFGVGSRIIITTRDKQLLTAHDVNLIHEVKILDNHNALELFCWHAFKRSGPPLGDYVKLAERAIRYAQGLPLALEVLGCCLCGGSIDKWEAELDGFKSPKIQDVLKISYNALHHSVQEVFLDIACFFKGKDIKYVKDACDARYGIDVLIEKALISVEGSYIHMHDLLEKMGKDIIEQKSPTEPGGRSRLWFYEDVKHVLTNNTGTNKITGIMLNFPKPDDEIFLNVGRSFSKMKNLKIFINHNVCLSGDTSSIPNNLRVLDWHGCPFPFFPPNFRPNGLVVLSLPYSRIKQLGEGLKHMTKLTYLNFTGSQFLTEIPDLSSCPNLRYLNANDCTSLVEVHPSVGYLDKLENLDFCRCCELTKFPNKVGLKSLKLFLLYDCIKLESFPEIVDKMESLIDLGLGRTAIKELPSSIGNLTALKLLRLEGSAIEELPSSIGNLTGLKQLNLEGCENLANLPQSIYGLQNLGFIDLSGCPKLVTLPNNLISEGLSSAESLPLEVRTNANSPRDGDFMRQGEMYFQECNVSNNDSLENFCFWSNLVKINLAKSNFVSLPVCISKCVNLQELNLSGCKRLVEILVQLPASVARIDMSDCISLERLSILSKILEDEDMQGISDMDLSNCHRLCDNLGLDLSKMAKIFLNQMKRSDSTIVKLPDNGSEVPKWFTFGDDFDDYDESKFDYVFDGRSVRNYKLPIEIPWTSVLENTKLVLFAIWEITESFVSPCSLLFDLDGYGDHMYLPGRETGEGYVWLECIPISYVQLKTPIFRVTVIGKGLHIKSIRAHLAPISMSKDGDDDGKHIDENELDDDDNVGDEVGPIKRTNI</sequence>
<dbReference type="PANTHER" id="PTHR11017">
    <property type="entry name" value="LEUCINE-RICH REPEAT-CONTAINING PROTEIN"/>
    <property type="match status" value="1"/>
</dbReference>